<dbReference type="InterPro" id="IPR050792">
    <property type="entry name" value="ADP-ribosylglycohydrolase"/>
</dbReference>
<feature type="binding site" evidence="1">
    <location>
        <position position="255"/>
    </location>
    <ligand>
        <name>Mg(2+)</name>
        <dbReference type="ChEBI" id="CHEBI:18420"/>
        <label>1</label>
    </ligand>
</feature>
<dbReference type="RefSeq" id="WP_244673929.1">
    <property type="nucleotide sequence ID" value="NZ_CP095046.1"/>
</dbReference>
<dbReference type="InterPro" id="IPR036705">
    <property type="entry name" value="Ribosyl_crysJ1_sf"/>
</dbReference>
<accession>A0A8T9PZJ1</accession>
<evidence type="ECO:0000313" key="3">
    <source>
        <dbReference type="Proteomes" id="UP000831796"/>
    </source>
</evidence>
<gene>
    <name evidence="2" type="ORF">MUN79_17470</name>
</gene>
<evidence type="ECO:0000256" key="1">
    <source>
        <dbReference type="PIRSR" id="PIRSR605502-1"/>
    </source>
</evidence>
<proteinExistence type="predicted"/>
<dbReference type="Gene3D" id="1.10.4080.10">
    <property type="entry name" value="ADP-ribosylation/Crystallin J1"/>
    <property type="match status" value="1"/>
</dbReference>
<dbReference type="GO" id="GO:0046872">
    <property type="term" value="F:metal ion binding"/>
    <property type="evidence" value="ECO:0007669"/>
    <property type="project" value="UniProtKB-KW"/>
</dbReference>
<dbReference type="KEGG" id="hcu:MUN79_17470"/>
<keyword evidence="1" id="KW-0460">Magnesium</keyword>
<dbReference type="SUPFAM" id="SSF101478">
    <property type="entry name" value="ADP-ribosylglycohydrolase"/>
    <property type="match status" value="1"/>
</dbReference>
<feature type="binding site" evidence="1">
    <location>
        <position position="54"/>
    </location>
    <ligand>
        <name>Mg(2+)</name>
        <dbReference type="ChEBI" id="CHEBI:18420"/>
        <label>1</label>
    </ligand>
</feature>
<sequence length="306" mass="32486">MTTQEQFAGSLIGGAIGDAYGSSYEQAAPAGPLAATYYPFGKPVVKHYWTLTDDTQLTLATCEAIAETGDVNPEVIAQRFLTYFQKRQLTGLGASTLKALQELSAGGHWSQAGREGEYGAGNGAAMRVAPLAFLPEPVSRQILEDVCRITHQHPEAYTGALAVVLSLQAVRNGTWTGHDNLLPLVLEQLPDTRVRDRLLELNQVQNTLSLGEMAARFGSSGYVVDSVPLALTAANQVRRLGFEAMLAGLVAAGGDTDTNCSLAGQLSGALLGVAGIPRPLYGKLQQLPEFAWVQATVTRFNAAILS</sequence>
<comment type="cofactor">
    <cofactor evidence="1">
        <name>Mg(2+)</name>
        <dbReference type="ChEBI" id="CHEBI:18420"/>
    </cofactor>
    <text evidence="1">Binds 2 magnesium ions per subunit.</text>
</comment>
<feature type="binding site" evidence="1">
    <location>
        <position position="52"/>
    </location>
    <ligand>
        <name>Mg(2+)</name>
        <dbReference type="ChEBI" id="CHEBI:18420"/>
        <label>1</label>
    </ligand>
</feature>
<keyword evidence="1" id="KW-0479">Metal-binding</keyword>
<dbReference type="EMBL" id="CP095046">
    <property type="protein sequence ID" value="UOQ70507.1"/>
    <property type="molecule type" value="Genomic_DNA"/>
</dbReference>
<reference evidence="2" key="1">
    <citation type="submission" date="2022-04" db="EMBL/GenBank/DDBJ databases">
        <title>Hymenobacter sp. isolated from the air.</title>
        <authorList>
            <person name="Won M."/>
            <person name="Lee C.-M."/>
            <person name="Woen H.-Y."/>
            <person name="Kwon S.-W."/>
        </authorList>
    </citation>
    <scope>NUCLEOTIDE SEQUENCE</scope>
    <source>
        <strain evidence="2">5116S-3</strain>
    </source>
</reference>
<feature type="binding site" evidence="1">
    <location>
        <position position="257"/>
    </location>
    <ligand>
        <name>Mg(2+)</name>
        <dbReference type="ChEBI" id="CHEBI:18420"/>
        <label>1</label>
    </ligand>
</feature>
<dbReference type="AlphaFoldDB" id="A0A8T9PZJ1"/>
<dbReference type="Pfam" id="PF03747">
    <property type="entry name" value="ADP_ribosyl_GH"/>
    <property type="match status" value="1"/>
</dbReference>
<dbReference type="PANTHER" id="PTHR16222">
    <property type="entry name" value="ADP-RIBOSYLGLYCOHYDROLASE"/>
    <property type="match status" value="1"/>
</dbReference>
<dbReference type="Proteomes" id="UP000831796">
    <property type="component" value="Chromosome"/>
</dbReference>
<evidence type="ECO:0000313" key="2">
    <source>
        <dbReference type="EMBL" id="UOQ70507.1"/>
    </source>
</evidence>
<keyword evidence="3" id="KW-1185">Reference proteome</keyword>
<dbReference type="PANTHER" id="PTHR16222:SF12">
    <property type="entry name" value="ADP-RIBOSYLGLYCOHYDROLASE-RELATED"/>
    <property type="match status" value="1"/>
</dbReference>
<feature type="binding site" evidence="1">
    <location>
        <position position="53"/>
    </location>
    <ligand>
        <name>Mg(2+)</name>
        <dbReference type="ChEBI" id="CHEBI:18420"/>
        <label>1</label>
    </ligand>
</feature>
<feature type="binding site" evidence="1">
    <location>
        <position position="258"/>
    </location>
    <ligand>
        <name>Mg(2+)</name>
        <dbReference type="ChEBI" id="CHEBI:18420"/>
        <label>1</label>
    </ligand>
</feature>
<name>A0A8T9PZJ1_9BACT</name>
<organism evidence="2 3">
    <name type="scientific">Hymenobacter cellulosilyticus</name>
    <dbReference type="NCBI Taxonomy" id="2932248"/>
    <lineage>
        <taxon>Bacteria</taxon>
        <taxon>Pseudomonadati</taxon>
        <taxon>Bacteroidota</taxon>
        <taxon>Cytophagia</taxon>
        <taxon>Cytophagales</taxon>
        <taxon>Hymenobacteraceae</taxon>
        <taxon>Hymenobacter</taxon>
    </lineage>
</organism>
<dbReference type="InterPro" id="IPR005502">
    <property type="entry name" value="Ribosyl_crysJ1"/>
</dbReference>
<protein>
    <submittedName>
        <fullName evidence="2">ADP-ribosylglycohydrolase family protein</fullName>
    </submittedName>
</protein>